<reference evidence="10" key="2">
    <citation type="submission" date="2023-06" db="EMBL/GenBank/DDBJ databases">
        <authorList>
            <person name="Ma L."/>
            <person name="Liu K.-W."/>
            <person name="Li Z."/>
            <person name="Hsiao Y.-Y."/>
            <person name="Qi Y."/>
            <person name="Fu T."/>
            <person name="Tang G."/>
            <person name="Zhang D."/>
            <person name="Sun W.-H."/>
            <person name="Liu D.-K."/>
            <person name="Li Y."/>
            <person name="Chen G.-Z."/>
            <person name="Liu X.-D."/>
            <person name="Liao X.-Y."/>
            <person name="Jiang Y.-T."/>
            <person name="Yu X."/>
            <person name="Hao Y."/>
            <person name="Huang J."/>
            <person name="Zhao X.-W."/>
            <person name="Ke S."/>
            <person name="Chen Y.-Y."/>
            <person name="Wu W.-L."/>
            <person name="Hsu J.-L."/>
            <person name="Lin Y.-F."/>
            <person name="Huang M.-D."/>
            <person name="Li C.-Y."/>
            <person name="Huang L."/>
            <person name="Wang Z.-W."/>
            <person name="Zhao X."/>
            <person name="Zhong W.-Y."/>
            <person name="Peng D.-H."/>
            <person name="Ahmad S."/>
            <person name="Lan S."/>
            <person name="Zhang J.-S."/>
            <person name="Tsai W.-C."/>
            <person name="Van De Peer Y."/>
            <person name="Liu Z.-J."/>
        </authorList>
    </citation>
    <scope>NUCLEOTIDE SEQUENCE</scope>
    <source>
        <strain evidence="10">SCP</strain>
        <tissue evidence="10">Leaves</tissue>
    </source>
</reference>
<dbReference type="InterPro" id="IPR014718">
    <property type="entry name" value="GH-type_carb-bd"/>
</dbReference>
<dbReference type="Proteomes" id="UP001179952">
    <property type="component" value="Unassembled WGS sequence"/>
</dbReference>
<evidence type="ECO:0000256" key="7">
    <source>
        <dbReference type="PIRSR" id="PIRSR005096-2"/>
    </source>
</evidence>
<evidence type="ECO:0000313" key="10">
    <source>
        <dbReference type="EMBL" id="KAK1266218.1"/>
    </source>
</evidence>
<organism evidence="10 11">
    <name type="scientific">Acorus gramineus</name>
    <name type="common">Dwarf sweet flag</name>
    <dbReference type="NCBI Taxonomy" id="55184"/>
    <lineage>
        <taxon>Eukaryota</taxon>
        <taxon>Viridiplantae</taxon>
        <taxon>Streptophyta</taxon>
        <taxon>Embryophyta</taxon>
        <taxon>Tracheophyta</taxon>
        <taxon>Spermatophyta</taxon>
        <taxon>Magnoliopsida</taxon>
        <taxon>Liliopsida</taxon>
        <taxon>Acoraceae</taxon>
        <taxon>Acorus</taxon>
    </lineage>
</organism>
<protein>
    <recommendedName>
        <fullName evidence="5">Aldose 1-epimerase</fullName>
        <ecNumber evidence="5">5.1.3.3</ecNumber>
    </recommendedName>
</protein>
<comment type="pathway">
    <text evidence="1 5">Carbohydrate metabolism; hexose metabolism.</text>
</comment>
<feature type="binding site" evidence="8">
    <location>
        <begin position="90"/>
        <end position="91"/>
    </location>
    <ligand>
        <name>beta-D-galactose</name>
        <dbReference type="ChEBI" id="CHEBI:27667"/>
    </ligand>
</feature>
<dbReference type="EC" id="5.1.3.3" evidence="5"/>
<feature type="binding site" evidence="8">
    <location>
        <begin position="191"/>
        <end position="193"/>
    </location>
    <ligand>
        <name>beta-D-galactose</name>
        <dbReference type="ChEBI" id="CHEBI:27667"/>
    </ligand>
</feature>
<comment type="catalytic activity">
    <reaction evidence="5">
        <text>alpha-D-glucose = beta-D-glucose</text>
        <dbReference type="Rhea" id="RHEA:10264"/>
        <dbReference type="ChEBI" id="CHEBI:15903"/>
        <dbReference type="ChEBI" id="CHEBI:17925"/>
        <dbReference type="EC" id="5.1.3.3"/>
    </reaction>
</comment>
<keyword evidence="9" id="KW-0732">Signal</keyword>
<dbReference type="SUPFAM" id="SSF74650">
    <property type="entry name" value="Galactose mutarotase-like"/>
    <property type="match status" value="1"/>
</dbReference>
<gene>
    <name evidence="10" type="ORF">QJS04_geneDACA000658</name>
</gene>
<comment type="similarity">
    <text evidence="2 5">Belongs to the aldose epimerase family.</text>
</comment>
<dbReference type="InterPro" id="IPR047215">
    <property type="entry name" value="Galactose_mutarotase-like"/>
</dbReference>
<dbReference type="InterPro" id="IPR008183">
    <property type="entry name" value="Aldose_1/G6P_1-epimerase"/>
</dbReference>
<evidence type="ECO:0000256" key="6">
    <source>
        <dbReference type="PIRSR" id="PIRSR005096-1"/>
    </source>
</evidence>
<reference evidence="10" key="1">
    <citation type="journal article" date="2023" name="Nat. Commun.">
        <title>Diploid and tetraploid genomes of Acorus and the evolution of monocots.</title>
        <authorList>
            <person name="Ma L."/>
            <person name="Liu K.W."/>
            <person name="Li Z."/>
            <person name="Hsiao Y.Y."/>
            <person name="Qi Y."/>
            <person name="Fu T."/>
            <person name="Tang G.D."/>
            <person name="Zhang D."/>
            <person name="Sun W.H."/>
            <person name="Liu D.K."/>
            <person name="Li Y."/>
            <person name="Chen G.Z."/>
            <person name="Liu X.D."/>
            <person name="Liao X.Y."/>
            <person name="Jiang Y.T."/>
            <person name="Yu X."/>
            <person name="Hao Y."/>
            <person name="Huang J."/>
            <person name="Zhao X.W."/>
            <person name="Ke S."/>
            <person name="Chen Y.Y."/>
            <person name="Wu W.L."/>
            <person name="Hsu J.L."/>
            <person name="Lin Y.F."/>
            <person name="Huang M.D."/>
            <person name="Li C.Y."/>
            <person name="Huang L."/>
            <person name="Wang Z.W."/>
            <person name="Zhao X."/>
            <person name="Zhong W.Y."/>
            <person name="Peng D.H."/>
            <person name="Ahmad S."/>
            <person name="Lan S."/>
            <person name="Zhang J.S."/>
            <person name="Tsai W.C."/>
            <person name="Van de Peer Y."/>
            <person name="Liu Z.J."/>
        </authorList>
    </citation>
    <scope>NUCLEOTIDE SEQUENCE</scope>
    <source>
        <strain evidence="10">SCP</strain>
    </source>
</reference>
<accession>A0AAV9APE0</accession>
<dbReference type="NCBIfam" id="NF008277">
    <property type="entry name" value="PRK11055.1"/>
    <property type="match status" value="1"/>
</dbReference>
<feature type="active site" description="Proton acceptor" evidence="6">
    <location>
        <position position="323"/>
    </location>
</feature>
<dbReference type="GO" id="GO:0030246">
    <property type="term" value="F:carbohydrate binding"/>
    <property type="evidence" value="ECO:0007669"/>
    <property type="project" value="InterPro"/>
</dbReference>
<dbReference type="PIRSF" id="PIRSF005096">
    <property type="entry name" value="GALM"/>
    <property type="match status" value="1"/>
</dbReference>
<dbReference type="Gene3D" id="2.70.98.10">
    <property type="match status" value="1"/>
</dbReference>
<dbReference type="PANTHER" id="PTHR10091">
    <property type="entry name" value="ALDOSE-1-EPIMERASE"/>
    <property type="match status" value="1"/>
</dbReference>
<keyword evidence="11" id="KW-1185">Reference proteome</keyword>
<dbReference type="PANTHER" id="PTHR10091:SF0">
    <property type="entry name" value="GALACTOSE MUTAROTASE"/>
    <property type="match status" value="1"/>
</dbReference>
<evidence type="ECO:0000256" key="5">
    <source>
        <dbReference type="PIRNR" id="PIRNR005096"/>
    </source>
</evidence>
<feature type="active site" description="Proton donor" evidence="6">
    <location>
        <position position="191"/>
    </location>
</feature>
<evidence type="ECO:0000313" key="11">
    <source>
        <dbReference type="Proteomes" id="UP001179952"/>
    </source>
</evidence>
<dbReference type="GO" id="GO:0004034">
    <property type="term" value="F:aldose 1-epimerase activity"/>
    <property type="evidence" value="ECO:0007669"/>
    <property type="project" value="UniProtKB-EC"/>
</dbReference>
<dbReference type="GO" id="GO:0033499">
    <property type="term" value="P:galactose catabolic process via UDP-galactose, Leloir pathway"/>
    <property type="evidence" value="ECO:0007669"/>
    <property type="project" value="TreeGrafter"/>
</dbReference>
<evidence type="ECO:0000256" key="1">
    <source>
        <dbReference type="ARBA" id="ARBA00005028"/>
    </source>
</evidence>
<dbReference type="Pfam" id="PF01263">
    <property type="entry name" value="Aldose_epim"/>
    <property type="match status" value="1"/>
</dbReference>
<evidence type="ECO:0000256" key="2">
    <source>
        <dbReference type="ARBA" id="ARBA00006206"/>
    </source>
</evidence>
<dbReference type="EMBL" id="JAUJYN010000007">
    <property type="protein sequence ID" value="KAK1266218.1"/>
    <property type="molecule type" value="Genomic_DNA"/>
</dbReference>
<comment type="caution">
    <text evidence="10">The sequence shown here is derived from an EMBL/GenBank/DDBJ whole genome shotgun (WGS) entry which is preliminary data.</text>
</comment>
<dbReference type="InterPro" id="IPR015443">
    <property type="entry name" value="Aldose_1-epimerase"/>
</dbReference>
<dbReference type="GO" id="GO:0006006">
    <property type="term" value="P:glucose metabolic process"/>
    <property type="evidence" value="ECO:0007669"/>
    <property type="project" value="TreeGrafter"/>
</dbReference>
<evidence type="ECO:0000256" key="3">
    <source>
        <dbReference type="ARBA" id="ARBA00023235"/>
    </source>
</evidence>
<dbReference type="CDD" id="cd09019">
    <property type="entry name" value="galactose_mutarotase_like"/>
    <property type="match status" value="1"/>
</dbReference>
<proteinExistence type="inferred from homology"/>
<sequence length="357" mass="39556">MARFHVLLCLSLAIFVALVDVSTARKTVGFYELKRGDFSMKITNWGATVVSVILPDSKGNLGDVALGFDSLASYVNDTTYFGALVGRVANRIANAEFTLDGKTYKLVANENTTMLHGGHRGFSRVIWTVVEHVGGDYPFLKLFYRSFDGEQGFPGYLDIYVTYQITGDYEYEVTMRAIPHKKATPVNLAQHTYWNLAGHSSGPILSHSVQLFASHVTPVDSILIPTGDIASVSGTPYDFNEPNTVESRISQLSNGYDINYVLNSPRDARGVRKAAVVKDDKSGRTMELWTDQIGLQFYTGNALTEVAGKGGVVYKAHAGLCLETQGFPNAVNIEYFPSQFVRPGEIYRHYMKYKFSF</sequence>
<feature type="signal peptide" evidence="9">
    <location>
        <begin position="1"/>
        <end position="24"/>
    </location>
</feature>
<feature type="chain" id="PRO_5043653485" description="Aldose 1-epimerase" evidence="9">
    <location>
        <begin position="25"/>
        <end position="357"/>
    </location>
</feature>
<feature type="binding site" evidence="7">
    <location>
        <position position="257"/>
    </location>
    <ligand>
        <name>beta-D-galactose</name>
        <dbReference type="ChEBI" id="CHEBI:27667"/>
    </ligand>
</feature>
<name>A0AAV9APE0_ACOGR</name>
<keyword evidence="4 5" id="KW-0119">Carbohydrate metabolism</keyword>
<keyword evidence="3 5" id="KW-0413">Isomerase</keyword>
<evidence type="ECO:0000256" key="8">
    <source>
        <dbReference type="PIRSR" id="PIRSR005096-3"/>
    </source>
</evidence>
<evidence type="ECO:0000256" key="9">
    <source>
        <dbReference type="SAM" id="SignalP"/>
    </source>
</evidence>
<dbReference type="InterPro" id="IPR011013">
    <property type="entry name" value="Gal_mutarotase_sf_dom"/>
</dbReference>
<evidence type="ECO:0000256" key="4">
    <source>
        <dbReference type="ARBA" id="ARBA00023277"/>
    </source>
</evidence>
<dbReference type="AlphaFoldDB" id="A0AAV9APE0"/>